<protein>
    <submittedName>
        <fullName evidence="1">Uncharacterized protein z111R</fullName>
    </submittedName>
</protein>
<accession>A7K871</accession>
<dbReference type="KEGG" id="vg:5470885"/>
<evidence type="ECO:0000313" key="2">
    <source>
        <dbReference type="Proteomes" id="UP000202420"/>
    </source>
</evidence>
<dbReference type="Proteomes" id="UP000202420">
    <property type="component" value="Segment"/>
</dbReference>
<sequence>MVLETISTLASRGEVVDPPSTRGVIHVLCSALGCPALRLQLDDVHTFCVLASRGAWRTREVRRLILLTNGRLGNIFRP</sequence>
<keyword evidence="2" id="KW-1185">Reference proteome</keyword>
<dbReference type="GeneID" id="5470885"/>
<proteinExistence type="predicted"/>
<name>A7K871_9PHYC</name>
<organism evidence="1 2">
    <name type="scientific">Chlorovirus heliozoae</name>
    <dbReference type="NCBI Taxonomy" id="322019"/>
    <lineage>
        <taxon>Viruses</taxon>
        <taxon>Varidnaviria</taxon>
        <taxon>Bamfordvirae</taxon>
        <taxon>Nucleocytoviricota</taxon>
        <taxon>Megaviricetes</taxon>
        <taxon>Algavirales</taxon>
        <taxon>Phycodnaviridae</taxon>
        <taxon>Chlorovirus</taxon>
    </lineage>
</organism>
<dbReference type="RefSeq" id="YP_001426592.1">
    <property type="nucleotide sequence ID" value="NC_008724.1"/>
</dbReference>
<dbReference type="EMBL" id="EF101928">
    <property type="protein sequence ID" value="ABT16245.1"/>
    <property type="molecule type" value="Genomic_DNA"/>
</dbReference>
<evidence type="ECO:0000313" key="1">
    <source>
        <dbReference type="EMBL" id="ABT16245.1"/>
    </source>
</evidence>
<dbReference type="InterPro" id="IPR036168">
    <property type="entry name" value="AP2_Mu_C_sf"/>
</dbReference>
<reference evidence="1 2" key="1">
    <citation type="submission" date="2006-09" db="EMBL/GenBank/DDBJ databases">
        <title>Sequence and annotation of the 288-kb ATCV-1 virus that infects an endosymbiotic Chlorella strain of the heliozoon Acanthocystis turfacea.</title>
        <authorList>
            <person name="Fitzgerald L.A."/>
            <person name="Graves M.V."/>
            <person name="Li X."/>
            <person name="Pfitzner A.J.P."/>
            <person name="Hartigan J."/>
            <person name="Van Etten J.L."/>
        </authorList>
    </citation>
    <scope>NUCLEOTIDE SEQUENCE [LARGE SCALE GENOMIC DNA]</scope>
    <source>
        <strain evidence="1 2">ATCV-1</strain>
    </source>
</reference>
<gene>
    <name evidence="1" type="primary">z111R</name>
    <name evidence="1" type="ORF">ATCV1_z111R</name>
</gene>
<dbReference type="SUPFAM" id="SSF49447">
    <property type="entry name" value="Second domain of Mu2 adaptin subunit (ap50) of ap2 adaptor"/>
    <property type="match status" value="1"/>
</dbReference>